<gene>
    <name evidence="1" type="ORF">QFC19_001710</name>
</gene>
<organism evidence="1 2">
    <name type="scientific">Naganishia cerealis</name>
    <dbReference type="NCBI Taxonomy" id="610337"/>
    <lineage>
        <taxon>Eukaryota</taxon>
        <taxon>Fungi</taxon>
        <taxon>Dikarya</taxon>
        <taxon>Basidiomycota</taxon>
        <taxon>Agaricomycotina</taxon>
        <taxon>Tremellomycetes</taxon>
        <taxon>Filobasidiales</taxon>
        <taxon>Filobasidiaceae</taxon>
        <taxon>Naganishia</taxon>
    </lineage>
</organism>
<accession>A0ACC2WGX8</accession>
<sequence length="258" mass="28597">MNGQVAPTEERLANPMRERQPEMTILPLMEMVDGNESRQILESRVRLAEQITGTYITPSEPYHDNVVTPAASTTFTNNPSSSETHHADRRARLQSLPSTVLNPLGLLAEASLRGSAEPSSEIPSPRHSPPLTNNNPLAGNQEFSTPGGKYNQLRNHRHLPGVGNAKYFEPGNSSLTDIHQFEYSRTWLSTGIAIRMATDLNFFRRKKVQTDDPEDAHFARQGMFFCEIASVPQLMPFTLGGTARNKKQGEVLAMVLCA</sequence>
<reference evidence="1" key="1">
    <citation type="submission" date="2023-04" db="EMBL/GenBank/DDBJ databases">
        <title>Draft Genome sequencing of Naganishia species isolated from polar environments using Oxford Nanopore Technology.</title>
        <authorList>
            <person name="Leo P."/>
            <person name="Venkateswaran K."/>
        </authorList>
    </citation>
    <scope>NUCLEOTIDE SEQUENCE</scope>
    <source>
        <strain evidence="1">MNA-CCFEE 5261</strain>
    </source>
</reference>
<evidence type="ECO:0000313" key="2">
    <source>
        <dbReference type="Proteomes" id="UP001241377"/>
    </source>
</evidence>
<name>A0ACC2WGX8_9TREE</name>
<proteinExistence type="predicted"/>
<comment type="caution">
    <text evidence="1">The sequence shown here is derived from an EMBL/GenBank/DDBJ whole genome shotgun (WGS) entry which is preliminary data.</text>
</comment>
<keyword evidence="2" id="KW-1185">Reference proteome</keyword>
<dbReference type="Proteomes" id="UP001241377">
    <property type="component" value="Unassembled WGS sequence"/>
</dbReference>
<protein>
    <submittedName>
        <fullName evidence="1">Uncharacterized protein</fullName>
    </submittedName>
</protein>
<dbReference type="EMBL" id="JASBWR010000013">
    <property type="protein sequence ID" value="KAJ9110307.1"/>
    <property type="molecule type" value="Genomic_DNA"/>
</dbReference>
<evidence type="ECO:0000313" key="1">
    <source>
        <dbReference type="EMBL" id="KAJ9110307.1"/>
    </source>
</evidence>